<dbReference type="EMBL" id="JACOOO010000025">
    <property type="protein sequence ID" value="MBC5629549.1"/>
    <property type="molecule type" value="Genomic_DNA"/>
</dbReference>
<name>A0ABR7DDR0_9CLOT</name>
<protein>
    <submittedName>
        <fullName evidence="1">Uncharacterized protein</fullName>
    </submittedName>
</protein>
<gene>
    <name evidence="1" type="ORF">H8S20_11680</name>
</gene>
<sequence length="147" mass="17391">MFKRKLITLILISLIIESLTIIKPLINSTASYNLPCTCDDEFNSFYTDDDSSNSKYIDIFWTESNIKLLNENERKILDDIQNRMITNNRLGKEDIEQMSTLKDVVFKNKLTEDEFTDFKEIIEKKRSREKLTTEEVVRLKSYFNSIQ</sequence>
<organism evidence="1 2">
    <name type="scientific">Clostridium hominis</name>
    <dbReference type="NCBI Taxonomy" id="2763036"/>
    <lineage>
        <taxon>Bacteria</taxon>
        <taxon>Bacillati</taxon>
        <taxon>Bacillota</taxon>
        <taxon>Clostridia</taxon>
        <taxon>Eubacteriales</taxon>
        <taxon>Clostridiaceae</taxon>
        <taxon>Clostridium</taxon>
    </lineage>
</organism>
<accession>A0ABR7DDR0</accession>
<evidence type="ECO:0000313" key="2">
    <source>
        <dbReference type="Proteomes" id="UP000596929"/>
    </source>
</evidence>
<dbReference type="RefSeq" id="WP_186860226.1">
    <property type="nucleotide sequence ID" value="NZ_JACOOO010000025.1"/>
</dbReference>
<proteinExistence type="predicted"/>
<reference evidence="1 2" key="1">
    <citation type="submission" date="2020-08" db="EMBL/GenBank/DDBJ databases">
        <title>Genome public.</title>
        <authorList>
            <person name="Liu C."/>
            <person name="Sun Q."/>
        </authorList>
    </citation>
    <scope>NUCLEOTIDE SEQUENCE [LARGE SCALE GENOMIC DNA]</scope>
    <source>
        <strain evidence="1 2">NSJ-6</strain>
    </source>
</reference>
<dbReference type="Proteomes" id="UP000596929">
    <property type="component" value="Unassembled WGS sequence"/>
</dbReference>
<evidence type="ECO:0000313" key="1">
    <source>
        <dbReference type="EMBL" id="MBC5629549.1"/>
    </source>
</evidence>
<keyword evidence="2" id="KW-1185">Reference proteome</keyword>
<comment type="caution">
    <text evidence="1">The sequence shown here is derived from an EMBL/GenBank/DDBJ whole genome shotgun (WGS) entry which is preliminary data.</text>
</comment>